<keyword evidence="2" id="KW-0472">Membrane</keyword>
<dbReference type="EMBL" id="WHZW01000011">
    <property type="protein sequence ID" value="NEG89589.1"/>
    <property type="molecule type" value="Genomic_DNA"/>
</dbReference>
<name>A0A6N9Z4I1_9BIFI</name>
<evidence type="ECO:0000313" key="3">
    <source>
        <dbReference type="EMBL" id="NEG89589.1"/>
    </source>
</evidence>
<gene>
    <name evidence="3" type="ORF">GFD25_06235</name>
</gene>
<accession>A0A6N9Z4I1</accession>
<feature type="transmembrane region" description="Helical" evidence="2">
    <location>
        <begin position="350"/>
        <end position="371"/>
    </location>
</feature>
<organism evidence="3 4">
    <name type="scientific">Bifidobacterium aerophilum</name>
    <dbReference type="NCBI Taxonomy" id="1798155"/>
    <lineage>
        <taxon>Bacteria</taxon>
        <taxon>Bacillati</taxon>
        <taxon>Actinomycetota</taxon>
        <taxon>Actinomycetes</taxon>
        <taxon>Bifidobacteriales</taxon>
        <taxon>Bifidobacteriaceae</taxon>
        <taxon>Bifidobacterium</taxon>
    </lineage>
</organism>
<feature type="transmembrane region" description="Helical" evidence="2">
    <location>
        <begin position="119"/>
        <end position="137"/>
    </location>
</feature>
<dbReference type="Pfam" id="PF13687">
    <property type="entry name" value="DUF4153"/>
    <property type="match status" value="1"/>
</dbReference>
<dbReference type="Proteomes" id="UP000469194">
    <property type="component" value="Unassembled WGS sequence"/>
</dbReference>
<feature type="region of interest" description="Disordered" evidence="1">
    <location>
        <begin position="1"/>
        <end position="58"/>
    </location>
</feature>
<dbReference type="AlphaFoldDB" id="A0A6N9Z4I1"/>
<dbReference type="RefSeq" id="WP_163231029.1">
    <property type="nucleotide sequence ID" value="NZ_WHZW01000011.1"/>
</dbReference>
<evidence type="ECO:0000313" key="4">
    <source>
        <dbReference type="Proteomes" id="UP000469194"/>
    </source>
</evidence>
<protein>
    <submittedName>
        <fullName evidence="3">DUF4173 domain-containing protein</fullName>
    </submittedName>
</protein>
<feature type="transmembrane region" description="Helical" evidence="2">
    <location>
        <begin position="264"/>
        <end position="282"/>
    </location>
</feature>
<sequence>MSTSHHESAENQPGDASEVRPGSDITPAEKTSEPRQAGAVADSHDTRPATTPSRPPRPRTIQLLAVSFAIPLLFDRTVLAGLSSAYGTSRTMSLPFAAFWLSCVAIVNALHWRTVRHRPMTWLVTAAIAALSFWFIASEHGVFSDDPEYGIITGLCAIPSLLMLHMQLANGRHDARHPLGIMLRWLTGWLIQPFTGLGRFGRAVSTTAHAAASGSQRPTMRRIGVALLISVPLLAVLVALLASADMVVSYGISRLFGDLDIASLLMHAFAVLLPMPFLFSLLDNQERSDGEMAALYDKSVSPSPDTLVTAIVLGLVLAVYAVFCAVQFTFLFAGEGLPGGLTYAEYARSGFFQLLFVAATNLAAFGFVLTYAKRTRVITAMPVGLVAATGVMLSSAAMRLGLYVGTYGLTWLRFASLAFIGLLAVMLALCLVRMRVPRLPLAATCFALFVVWYVALGYCDPARFVEQYNMAHGFPPLM</sequence>
<feature type="transmembrane region" description="Helical" evidence="2">
    <location>
        <begin position="439"/>
        <end position="458"/>
    </location>
</feature>
<feature type="transmembrane region" description="Helical" evidence="2">
    <location>
        <begin position="92"/>
        <end position="112"/>
    </location>
</feature>
<feature type="transmembrane region" description="Helical" evidence="2">
    <location>
        <begin position="63"/>
        <end position="86"/>
    </location>
</feature>
<proteinExistence type="predicted"/>
<feature type="transmembrane region" description="Helical" evidence="2">
    <location>
        <begin position="223"/>
        <end position="244"/>
    </location>
</feature>
<feature type="transmembrane region" description="Helical" evidence="2">
    <location>
        <begin position="383"/>
        <end position="405"/>
    </location>
</feature>
<evidence type="ECO:0000256" key="2">
    <source>
        <dbReference type="SAM" id="Phobius"/>
    </source>
</evidence>
<evidence type="ECO:0000256" key="1">
    <source>
        <dbReference type="SAM" id="MobiDB-lite"/>
    </source>
</evidence>
<keyword evidence="4" id="KW-1185">Reference proteome</keyword>
<dbReference type="InterPro" id="IPR025291">
    <property type="entry name" value="DUF4153"/>
</dbReference>
<keyword evidence="2" id="KW-1133">Transmembrane helix</keyword>
<keyword evidence="2" id="KW-0812">Transmembrane</keyword>
<feature type="transmembrane region" description="Helical" evidence="2">
    <location>
        <begin position="411"/>
        <end position="432"/>
    </location>
</feature>
<comment type="caution">
    <text evidence="3">The sequence shown here is derived from an EMBL/GenBank/DDBJ whole genome shotgun (WGS) entry which is preliminary data.</text>
</comment>
<feature type="transmembrane region" description="Helical" evidence="2">
    <location>
        <begin position="307"/>
        <end position="330"/>
    </location>
</feature>
<feature type="transmembrane region" description="Helical" evidence="2">
    <location>
        <begin position="149"/>
        <end position="169"/>
    </location>
</feature>
<reference evidence="3 4" key="1">
    <citation type="submission" date="2019-10" db="EMBL/GenBank/DDBJ databases">
        <title>Bifidobacterium from non-human primates.</title>
        <authorList>
            <person name="Modesto M."/>
        </authorList>
    </citation>
    <scope>NUCLEOTIDE SEQUENCE [LARGE SCALE GENOMIC DNA]</scope>
    <source>
        <strain evidence="3 4">TRE17</strain>
    </source>
</reference>